<dbReference type="PANTHER" id="PTHR41247:SF1">
    <property type="entry name" value="HTH-TYPE TRANSCRIPTIONAL REPRESSOR YCNK"/>
    <property type="match status" value="1"/>
</dbReference>
<dbReference type="Gene3D" id="1.10.10.10">
    <property type="entry name" value="Winged helix-like DNA-binding domain superfamily/Winged helix DNA-binding domain"/>
    <property type="match status" value="1"/>
</dbReference>
<evidence type="ECO:0000313" key="4">
    <source>
        <dbReference type="EMBL" id="SDC70827.1"/>
    </source>
</evidence>
<accession>A0A1G6NUC2</accession>
<keyword evidence="1" id="KW-0805">Transcription regulation</keyword>
<evidence type="ECO:0000259" key="3">
    <source>
        <dbReference type="PROSITE" id="PS51000"/>
    </source>
</evidence>
<dbReference type="SMART" id="SM00420">
    <property type="entry name" value="HTH_DEOR"/>
    <property type="match status" value="1"/>
</dbReference>
<keyword evidence="2" id="KW-0804">Transcription</keyword>
<evidence type="ECO:0000256" key="2">
    <source>
        <dbReference type="ARBA" id="ARBA00023163"/>
    </source>
</evidence>
<dbReference type="PANTHER" id="PTHR41247">
    <property type="entry name" value="HTH-TYPE TRANSCRIPTIONAL REPRESSOR YCNK"/>
    <property type="match status" value="1"/>
</dbReference>
<dbReference type="PRINTS" id="PR00037">
    <property type="entry name" value="HTHLACR"/>
</dbReference>
<keyword evidence="5" id="KW-1185">Reference proteome</keyword>
<dbReference type="SUPFAM" id="SSF160387">
    <property type="entry name" value="NosL/MerB-like"/>
    <property type="match status" value="1"/>
</dbReference>
<gene>
    <name evidence="4" type="ORF">SAMN04488112_11418</name>
</gene>
<dbReference type="PROSITE" id="PS51000">
    <property type="entry name" value="HTH_DEOR_2"/>
    <property type="match status" value="1"/>
</dbReference>
<sequence length="194" mass="21892">MLPAKRRERIQQMVQEQRHVKVSDLSRALKVSEMTIYRDLKPLLEEGKIIKVHGGVIWAEESVSSSPANECVLCGSQTDVRLAYRLLLPNQQMETACCPHCGLIRHRQLQERVVQAMCQDFFTQTTIPAAQAWYVLGTEVDLRCCQPQVLVFERRDHADKFVRGFGGKVLPFAAAMDAIHHQMEQGADGSCAKS</sequence>
<evidence type="ECO:0000256" key="1">
    <source>
        <dbReference type="ARBA" id="ARBA00023015"/>
    </source>
</evidence>
<dbReference type="Gene3D" id="3.30.70.2050">
    <property type="match status" value="1"/>
</dbReference>
<dbReference type="InterPro" id="IPR008719">
    <property type="entry name" value="N2O_reductase_NosL"/>
</dbReference>
<organism evidence="4 5">
    <name type="scientific">Melghirimyces thermohalophilus</name>
    <dbReference type="NCBI Taxonomy" id="1236220"/>
    <lineage>
        <taxon>Bacteria</taxon>
        <taxon>Bacillati</taxon>
        <taxon>Bacillota</taxon>
        <taxon>Bacilli</taxon>
        <taxon>Bacillales</taxon>
        <taxon>Thermoactinomycetaceae</taxon>
        <taxon>Melghirimyces</taxon>
    </lineage>
</organism>
<dbReference type="STRING" id="1236220.SAMN04488112_11418"/>
<evidence type="ECO:0000313" key="5">
    <source>
        <dbReference type="Proteomes" id="UP000199387"/>
    </source>
</evidence>
<feature type="domain" description="HTH deoR-type" evidence="3">
    <location>
        <begin position="3"/>
        <end position="58"/>
    </location>
</feature>
<dbReference type="Pfam" id="PF08220">
    <property type="entry name" value="HTH_DeoR"/>
    <property type="match status" value="1"/>
</dbReference>
<dbReference type="Pfam" id="PF05573">
    <property type="entry name" value="NosL"/>
    <property type="match status" value="1"/>
</dbReference>
<dbReference type="InterPro" id="IPR036388">
    <property type="entry name" value="WH-like_DNA-bd_sf"/>
</dbReference>
<dbReference type="AlphaFoldDB" id="A0A1G6NUC2"/>
<reference evidence="4 5" key="1">
    <citation type="submission" date="2016-10" db="EMBL/GenBank/DDBJ databases">
        <authorList>
            <person name="de Groot N.N."/>
        </authorList>
    </citation>
    <scope>NUCLEOTIDE SEQUENCE [LARGE SCALE GENOMIC DNA]</scope>
    <source>
        <strain evidence="4 5">DSM 45514</strain>
    </source>
</reference>
<dbReference type="SUPFAM" id="SSF46785">
    <property type="entry name" value="Winged helix' DNA-binding domain"/>
    <property type="match status" value="1"/>
</dbReference>
<dbReference type="RefSeq" id="WP_176757945.1">
    <property type="nucleotide sequence ID" value="NZ_FMZA01000014.1"/>
</dbReference>
<dbReference type="InterPro" id="IPR036390">
    <property type="entry name" value="WH_DNA-bd_sf"/>
</dbReference>
<name>A0A1G6NUC2_9BACL</name>
<dbReference type="EMBL" id="FMZA01000014">
    <property type="protein sequence ID" value="SDC70827.1"/>
    <property type="molecule type" value="Genomic_DNA"/>
</dbReference>
<proteinExistence type="predicted"/>
<dbReference type="InterPro" id="IPR001034">
    <property type="entry name" value="DeoR_HTH"/>
</dbReference>
<dbReference type="Proteomes" id="UP000199387">
    <property type="component" value="Unassembled WGS sequence"/>
</dbReference>
<dbReference type="GO" id="GO:0003700">
    <property type="term" value="F:DNA-binding transcription factor activity"/>
    <property type="evidence" value="ECO:0007669"/>
    <property type="project" value="InterPro"/>
</dbReference>
<protein>
    <submittedName>
        <fullName evidence="4">DeoR-like helix-turn-helix domain-containing protein</fullName>
    </submittedName>
</protein>